<dbReference type="Proteomes" id="UP000730482">
    <property type="component" value="Unassembled WGS sequence"/>
</dbReference>
<reference evidence="2 3" key="1">
    <citation type="submission" date="2020-02" db="EMBL/GenBank/DDBJ databases">
        <title>Acidophilic actinobacteria isolated from forest soil.</title>
        <authorList>
            <person name="Golinska P."/>
        </authorList>
    </citation>
    <scope>NUCLEOTIDE SEQUENCE [LARGE SCALE GENOMIC DNA]</scope>
    <source>
        <strain evidence="2 3">NL8</strain>
    </source>
</reference>
<comment type="caution">
    <text evidence="2">The sequence shown here is derived from an EMBL/GenBank/DDBJ whole genome shotgun (WGS) entry which is preliminary data.</text>
</comment>
<feature type="compositionally biased region" description="Polar residues" evidence="1">
    <location>
        <begin position="150"/>
        <end position="160"/>
    </location>
</feature>
<name>A0ABS5L3H7_9ACTN</name>
<sequence length="319" mass="29340">DIADVPGSFGGAGGAGGSGGYVHGVVTAASANGTLTVVVGSGGTGGAGAPSASVTHGVAGASGQSGAAGADSTVSTGGSVVLAAHGGAPGTGGGGGATTGAYGANGQGGAGGTGTCPAGAGLTRTGGNGGNAGHDSTSVPVAGGPGGSITNGLLPPTSNTGGPGGLNTQGTSPAGTGGAGHTGYVVLTLLDSPTAAPAGGSTYTGQQIVPYSGNAFGQTLNSQNSYATAACAGGTLTVQIVLNQTNHPGATFQPVYLLDSGSFVWTGVMLTTDANGSGAAAFTVTGIAPGSHTMAIDINNTPNPGDTYYVPTARIPFTC</sequence>
<organism evidence="2 3">
    <name type="scientific">Catenulispora pinistramenti</name>
    <dbReference type="NCBI Taxonomy" id="2705254"/>
    <lineage>
        <taxon>Bacteria</taxon>
        <taxon>Bacillati</taxon>
        <taxon>Actinomycetota</taxon>
        <taxon>Actinomycetes</taxon>
        <taxon>Catenulisporales</taxon>
        <taxon>Catenulisporaceae</taxon>
        <taxon>Catenulispora</taxon>
    </lineage>
</organism>
<evidence type="ECO:0000313" key="2">
    <source>
        <dbReference type="EMBL" id="MBS2552871.1"/>
    </source>
</evidence>
<accession>A0ABS5L3H7</accession>
<gene>
    <name evidence="2" type="ORF">KGQ19_39060</name>
</gene>
<keyword evidence="3" id="KW-1185">Reference proteome</keyword>
<feature type="non-terminal residue" evidence="2">
    <location>
        <position position="1"/>
    </location>
</feature>
<dbReference type="EMBL" id="JAAFYZ010000216">
    <property type="protein sequence ID" value="MBS2552871.1"/>
    <property type="molecule type" value="Genomic_DNA"/>
</dbReference>
<proteinExistence type="predicted"/>
<protein>
    <submittedName>
        <fullName evidence="2">Uncharacterized protein</fullName>
    </submittedName>
</protein>
<feature type="region of interest" description="Disordered" evidence="1">
    <location>
        <begin position="127"/>
        <end position="177"/>
    </location>
</feature>
<evidence type="ECO:0000313" key="3">
    <source>
        <dbReference type="Proteomes" id="UP000730482"/>
    </source>
</evidence>
<evidence type="ECO:0000256" key="1">
    <source>
        <dbReference type="SAM" id="MobiDB-lite"/>
    </source>
</evidence>